<dbReference type="GO" id="GO:0005507">
    <property type="term" value="F:copper ion binding"/>
    <property type="evidence" value="ECO:0007669"/>
    <property type="project" value="InterPro"/>
</dbReference>
<evidence type="ECO:0000313" key="2">
    <source>
        <dbReference type="EMBL" id="AQX41940.1"/>
    </source>
</evidence>
<geneLocation type="plasmid" evidence="2">
    <name>pPs0081</name>
</geneLocation>
<dbReference type="Pfam" id="PF07732">
    <property type="entry name" value="Cu-oxidase_3"/>
    <property type="match status" value="1"/>
</dbReference>
<evidence type="ECO:0000313" key="3">
    <source>
        <dbReference type="EMBL" id="AQX42006.1"/>
    </source>
</evidence>
<protein>
    <submittedName>
        <fullName evidence="2">Twin-arginine translocation pathway signal protein</fullName>
    </submittedName>
</protein>
<dbReference type="EMBL" id="KY362368">
    <property type="protein sequence ID" value="AQX41940.1"/>
    <property type="molecule type" value="Genomic_DNA"/>
</dbReference>
<keyword evidence="2" id="KW-0614">Plasmid</keyword>
<accession>A0A1S6YAS8</accession>
<geneLocation type="plasmid" evidence="3">
    <name>pPs6-9</name>
</geneLocation>
<dbReference type="Gene3D" id="2.60.40.420">
    <property type="entry name" value="Cupredoxins - blue copper proteins"/>
    <property type="match status" value="1"/>
</dbReference>
<dbReference type="InterPro" id="IPR008972">
    <property type="entry name" value="Cupredoxin"/>
</dbReference>
<name>A0A1S6YAS8_PSESY</name>
<evidence type="ECO:0000259" key="1">
    <source>
        <dbReference type="Pfam" id="PF07732"/>
    </source>
</evidence>
<proteinExistence type="predicted"/>
<feature type="domain" description="Plastocyanin-like" evidence="1">
    <location>
        <begin position="7"/>
        <end position="64"/>
    </location>
</feature>
<dbReference type="SUPFAM" id="SSF49503">
    <property type="entry name" value="Cupredoxins"/>
    <property type="match status" value="1"/>
</dbReference>
<dbReference type="InterPro" id="IPR011707">
    <property type="entry name" value="Cu-oxidase-like_N"/>
</dbReference>
<dbReference type="AlphaFoldDB" id="A0A1S6YAS8"/>
<dbReference type="EMBL" id="KY362369">
    <property type="protein sequence ID" value="AQX42006.1"/>
    <property type="molecule type" value="Genomic_DNA"/>
</dbReference>
<sequence length="66" mass="7349">MLRVGNLLNAAASTSTSRHWHIIILPQKIDGIPGLSFAVIEPSGVYVCRFKVQQNGTYWYHSDSGF</sequence>
<organism evidence="2">
    <name type="scientific">Pseudomonas syringae pv. syringae</name>
    <dbReference type="NCBI Taxonomy" id="321"/>
    <lineage>
        <taxon>Bacteria</taxon>
        <taxon>Pseudomonadati</taxon>
        <taxon>Pseudomonadota</taxon>
        <taxon>Gammaproteobacteria</taxon>
        <taxon>Pseudomonadales</taxon>
        <taxon>Pseudomonadaceae</taxon>
        <taxon>Pseudomonas</taxon>
        <taxon>Pseudomonas syringae</taxon>
    </lineage>
</organism>
<reference evidence="2" key="1">
    <citation type="submission" date="2016-12" db="EMBL/GenBank/DDBJ databases">
        <title>Complete sequence and comparative genomic analysis of eight native Pseudomonas syringae plasmids belonging to the pPT23A family.</title>
        <authorList>
            <person name="Gutierrez-Barranquero J.A."/>
        </authorList>
    </citation>
    <scope>NUCLEOTIDE SEQUENCE</scope>
    <source>
        <strain evidence="3">6-9</strain>
        <strain evidence="2">UMAF0081</strain>
        <plasmid evidence="2">pPs0081</plasmid>
        <plasmid evidence="3">pPs6-9</plasmid>
    </source>
</reference>